<dbReference type="Proteomes" id="UP000298061">
    <property type="component" value="Unassembled WGS sequence"/>
</dbReference>
<protein>
    <recommendedName>
        <fullName evidence="4">Protein kinase domain-containing protein</fullName>
    </recommendedName>
</protein>
<proteinExistence type="predicted"/>
<feature type="region of interest" description="Disordered" evidence="1">
    <location>
        <begin position="85"/>
        <end position="107"/>
    </location>
</feature>
<comment type="caution">
    <text evidence="2">The sequence shown here is derived from an EMBL/GenBank/DDBJ whole genome shotgun (WGS) entry which is preliminary data.</text>
</comment>
<evidence type="ECO:0000256" key="1">
    <source>
        <dbReference type="SAM" id="MobiDB-lite"/>
    </source>
</evidence>
<evidence type="ECO:0000313" key="3">
    <source>
        <dbReference type="Proteomes" id="UP000298061"/>
    </source>
</evidence>
<organism evidence="2 3">
    <name type="scientific">Hericium alpestre</name>
    <dbReference type="NCBI Taxonomy" id="135208"/>
    <lineage>
        <taxon>Eukaryota</taxon>
        <taxon>Fungi</taxon>
        <taxon>Dikarya</taxon>
        <taxon>Basidiomycota</taxon>
        <taxon>Agaricomycotina</taxon>
        <taxon>Agaricomycetes</taxon>
        <taxon>Russulales</taxon>
        <taxon>Hericiaceae</taxon>
        <taxon>Hericium</taxon>
    </lineage>
</organism>
<name>A0A4Y9ZM85_9AGAM</name>
<keyword evidence="3" id="KW-1185">Reference proteome</keyword>
<dbReference type="STRING" id="135208.A0A4Y9ZM85"/>
<evidence type="ECO:0000313" key="2">
    <source>
        <dbReference type="EMBL" id="TFY75892.1"/>
    </source>
</evidence>
<feature type="compositionally biased region" description="Polar residues" evidence="1">
    <location>
        <begin position="86"/>
        <end position="107"/>
    </location>
</feature>
<sequence>MVVMDYIHGSRPPETQQDYEDVEKAISLLHNEDMVFGDIRKPNIIAKPNGGAMLIDFDWVGKHQVSKYPASWSIDDTRLDAGTPASFGSESGADSWNTSRFSSAATSCPPTRAREHLLFGHHPYGITNLNDSTDCLSDAPTADSVDALSGIEFVLPTFTDEEPTIPKAEPKPEPDPVPAAAVKSEEPPTPARTQQPQHAPKPDPDFAPHPCKLLFPVLTTKPQTQPSLLPPQLSANNMTLMIVL</sequence>
<dbReference type="EMBL" id="SFCI01001393">
    <property type="protein sequence ID" value="TFY75892.1"/>
    <property type="molecule type" value="Genomic_DNA"/>
</dbReference>
<feature type="region of interest" description="Disordered" evidence="1">
    <location>
        <begin position="158"/>
        <end position="211"/>
    </location>
</feature>
<dbReference type="OrthoDB" id="4062651at2759"/>
<gene>
    <name evidence="2" type="ORF">EWM64_g8122</name>
</gene>
<accession>A0A4Y9ZM85</accession>
<dbReference type="SUPFAM" id="SSF56112">
    <property type="entry name" value="Protein kinase-like (PK-like)"/>
    <property type="match status" value="1"/>
</dbReference>
<evidence type="ECO:0008006" key="4">
    <source>
        <dbReference type="Google" id="ProtNLM"/>
    </source>
</evidence>
<dbReference type="InterPro" id="IPR011009">
    <property type="entry name" value="Kinase-like_dom_sf"/>
</dbReference>
<reference evidence="2 3" key="1">
    <citation type="submission" date="2019-02" db="EMBL/GenBank/DDBJ databases">
        <title>Genome sequencing of the rare red list fungi Hericium alpestre (H. flagellum).</title>
        <authorList>
            <person name="Buettner E."/>
            <person name="Kellner H."/>
        </authorList>
    </citation>
    <scope>NUCLEOTIDE SEQUENCE [LARGE SCALE GENOMIC DNA]</scope>
    <source>
        <strain evidence="2 3">DSM 108284</strain>
    </source>
</reference>
<dbReference type="AlphaFoldDB" id="A0A4Y9ZM85"/>